<feature type="transmembrane region" description="Helical" evidence="1">
    <location>
        <begin position="7"/>
        <end position="26"/>
    </location>
</feature>
<accession>A0A557SWL7</accession>
<comment type="caution">
    <text evidence="2">The sequence shown here is derived from an EMBL/GenBank/DDBJ whole genome shotgun (WGS) entry which is preliminary data.</text>
</comment>
<protein>
    <submittedName>
        <fullName evidence="2">Uncharacterized protein</fullName>
    </submittedName>
</protein>
<sequence length="88" mass="9657">MEKYKNSVISAPFLFVMGIIIGVGNVDNIAYGDSQKTLELQMHLDKVMNELNNNNTEGAKMHLEGAQKMVASMNDQNGTSIVNNHTTS</sequence>
<evidence type="ECO:0000256" key="1">
    <source>
        <dbReference type="SAM" id="Phobius"/>
    </source>
</evidence>
<keyword evidence="1" id="KW-0812">Transmembrane</keyword>
<organism evidence="2 3">
    <name type="scientific">Candidatus Nitrosocosmicus arcticus</name>
    <dbReference type="NCBI Taxonomy" id="2035267"/>
    <lineage>
        <taxon>Archaea</taxon>
        <taxon>Nitrososphaerota</taxon>
        <taxon>Nitrososphaeria</taxon>
        <taxon>Nitrososphaerales</taxon>
        <taxon>Nitrososphaeraceae</taxon>
        <taxon>Candidatus Nitrosocosmicus</taxon>
    </lineage>
</organism>
<keyword evidence="1" id="KW-0472">Membrane</keyword>
<dbReference type="AlphaFoldDB" id="A0A557SWL7"/>
<reference evidence="2 3" key="1">
    <citation type="journal article" date="2019" name="Front. Microbiol.">
        <title>Ammonia Oxidation by the Arctic Terrestrial Thaumarchaeote Candidatus Nitrosocosmicus arcticus Is Stimulated by Increasing Temperatures.</title>
        <authorList>
            <person name="Alves R.J.E."/>
            <person name="Kerou M."/>
            <person name="Zappe A."/>
            <person name="Bittner R."/>
            <person name="Abby S.S."/>
            <person name="Schmidt H.A."/>
            <person name="Pfeifer K."/>
            <person name="Schleper C."/>
        </authorList>
    </citation>
    <scope>NUCLEOTIDE SEQUENCE [LARGE SCALE GENOMIC DNA]</scope>
    <source>
        <strain evidence="2 3">Kfb</strain>
    </source>
</reference>
<dbReference type="RefSeq" id="WP_144729861.1">
    <property type="nucleotide sequence ID" value="NZ_ML675581.1"/>
</dbReference>
<keyword evidence="3" id="KW-1185">Reference proteome</keyword>
<proteinExistence type="predicted"/>
<dbReference type="Proteomes" id="UP000315289">
    <property type="component" value="Unassembled WGS sequence"/>
</dbReference>
<gene>
    <name evidence="2" type="ORF">NARC_50184</name>
</gene>
<dbReference type="EMBL" id="VOAH01000005">
    <property type="protein sequence ID" value="TVP41003.1"/>
    <property type="molecule type" value="Genomic_DNA"/>
</dbReference>
<name>A0A557SWL7_9ARCH</name>
<evidence type="ECO:0000313" key="2">
    <source>
        <dbReference type="EMBL" id="TVP41003.1"/>
    </source>
</evidence>
<evidence type="ECO:0000313" key="3">
    <source>
        <dbReference type="Proteomes" id="UP000315289"/>
    </source>
</evidence>
<keyword evidence="1" id="KW-1133">Transmembrane helix</keyword>